<dbReference type="Proteomes" id="UP001565236">
    <property type="component" value="Unassembled WGS sequence"/>
</dbReference>
<feature type="transmembrane region" description="Helical" evidence="6">
    <location>
        <begin position="158"/>
        <end position="177"/>
    </location>
</feature>
<proteinExistence type="predicted"/>
<dbReference type="SUPFAM" id="SSF56281">
    <property type="entry name" value="Metallo-hydrolase/oxidoreductase"/>
    <property type="match status" value="1"/>
</dbReference>
<dbReference type="Pfam" id="PF00753">
    <property type="entry name" value="Lactamase_B"/>
    <property type="match status" value="1"/>
</dbReference>
<feature type="transmembrane region" description="Helical" evidence="6">
    <location>
        <begin position="78"/>
        <end position="101"/>
    </location>
</feature>
<evidence type="ECO:0000256" key="6">
    <source>
        <dbReference type="SAM" id="Phobius"/>
    </source>
</evidence>
<evidence type="ECO:0000313" key="8">
    <source>
        <dbReference type="EMBL" id="MEY8661493.1"/>
    </source>
</evidence>
<dbReference type="InterPro" id="IPR052159">
    <property type="entry name" value="Competence_DNA_uptake"/>
</dbReference>
<dbReference type="InterPro" id="IPR036866">
    <property type="entry name" value="RibonucZ/Hydroxyglut_hydro"/>
</dbReference>
<feature type="domain" description="Metallo-beta-lactamase" evidence="7">
    <location>
        <begin position="188"/>
        <end position="396"/>
    </location>
</feature>
<feature type="transmembrane region" description="Helical" evidence="6">
    <location>
        <begin position="135"/>
        <end position="151"/>
    </location>
</feature>
<evidence type="ECO:0000256" key="1">
    <source>
        <dbReference type="ARBA" id="ARBA00004651"/>
    </source>
</evidence>
<evidence type="ECO:0000256" key="2">
    <source>
        <dbReference type="ARBA" id="ARBA00022475"/>
    </source>
</evidence>
<evidence type="ECO:0000259" key="7">
    <source>
        <dbReference type="SMART" id="SM00849"/>
    </source>
</evidence>
<protein>
    <submittedName>
        <fullName evidence="8">ComEC/Rec2 family competence protein</fullName>
    </submittedName>
</protein>
<dbReference type="RefSeq" id="WP_369940197.1">
    <property type="nucleotide sequence ID" value="NZ_JBCLUF010000002.1"/>
</dbReference>
<dbReference type="PANTHER" id="PTHR30619:SF1">
    <property type="entry name" value="RECOMBINATION PROTEIN 2"/>
    <property type="match status" value="1"/>
</dbReference>
<evidence type="ECO:0000256" key="4">
    <source>
        <dbReference type="ARBA" id="ARBA00022989"/>
    </source>
</evidence>
<dbReference type="Pfam" id="PF03772">
    <property type="entry name" value="Competence"/>
    <property type="match status" value="1"/>
</dbReference>
<dbReference type="PANTHER" id="PTHR30619">
    <property type="entry name" value="DNA INTERNALIZATION/COMPETENCE PROTEIN COMEC/REC2"/>
    <property type="match status" value="1"/>
</dbReference>
<keyword evidence="5 6" id="KW-0472">Membrane</keyword>
<keyword evidence="2" id="KW-1003">Cell membrane</keyword>
<name>A0ABV4DMX4_9LACO</name>
<comment type="caution">
    <text evidence="8">The sequence shown here is derived from an EMBL/GenBank/DDBJ whole genome shotgun (WGS) entry which is preliminary data.</text>
</comment>
<dbReference type="InterPro" id="IPR001279">
    <property type="entry name" value="Metallo-B-lactamas"/>
</dbReference>
<dbReference type="CDD" id="cd07731">
    <property type="entry name" value="ComA-like_MBL-fold"/>
    <property type="match status" value="1"/>
</dbReference>
<sequence>MLGKKFDSLTIWGLVLLGELFWSPLLLTDLGASLSYLLTLVLLFEKSRSNFKLNVKLNLFSLPLVLYTTYQWNVWTAFYAFLVTPLFEYLLLPLTLVGVFVPLFSRDLALVLQLFSNFFSFLAKIPGTVVFGKSPLWLVVFWLGALFYIQISRKKMRYYWLLAGTYLLCFLVIHFPLTDEVVYFDVGQGDCTLIDRLAKNEVVLIDTGGKVHFKQKDWQKKRHEVTSGETIVANYLLSKGIAQIDRLYLTHQDADHVGNFPSLSKVIKIKKIIVPAGMEKLPSFKRRLAHSANRQQDVLPVTDKNSFNDPDLKLLHPFRAGQGTNADSLVLWLAFGDMQCLFTGDLDRTNELKVLAKYPNLHVDILKTGHHGSKTASDPTFVQKIKPQLAVISAGRNNRYGHPDPLTLKTLAHQKIPYLLTARDGMIKLKKEAGQVKVWYFKQISQ</sequence>
<organism evidence="8 9">
    <name type="scientific">Ligilactobacillus faecis</name>
    <dbReference type="NCBI Taxonomy" id="762833"/>
    <lineage>
        <taxon>Bacteria</taxon>
        <taxon>Bacillati</taxon>
        <taxon>Bacillota</taxon>
        <taxon>Bacilli</taxon>
        <taxon>Lactobacillales</taxon>
        <taxon>Lactobacillaceae</taxon>
        <taxon>Ligilactobacillus</taxon>
    </lineage>
</organism>
<dbReference type="Gene3D" id="3.60.15.10">
    <property type="entry name" value="Ribonuclease Z/Hydroxyacylglutathione hydrolase-like"/>
    <property type="match status" value="1"/>
</dbReference>
<dbReference type="InterPro" id="IPR035681">
    <property type="entry name" value="ComA-like_MBL"/>
</dbReference>
<gene>
    <name evidence="8" type="ORF">AALT52_01090</name>
</gene>
<dbReference type="InterPro" id="IPR004477">
    <property type="entry name" value="ComEC_N"/>
</dbReference>
<feature type="transmembrane region" description="Helical" evidence="6">
    <location>
        <begin position="20"/>
        <end position="43"/>
    </location>
</feature>
<comment type="subcellular location">
    <subcellularLocation>
        <location evidence="1">Cell membrane</location>
        <topology evidence="1">Multi-pass membrane protein</topology>
    </subcellularLocation>
</comment>
<dbReference type="EMBL" id="JBCLUF010000002">
    <property type="protein sequence ID" value="MEY8661493.1"/>
    <property type="molecule type" value="Genomic_DNA"/>
</dbReference>
<keyword evidence="9" id="KW-1185">Reference proteome</keyword>
<evidence type="ECO:0000256" key="3">
    <source>
        <dbReference type="ARBA" id="ARBA00022692"/>
    </source>
</evidence>
<feature type="transmembrane region" description="Helical" evidence="6">
    <location>
        <begin position="55"/>
        <end position="72"/>
    </location>
</feature>
<dbReference type="SMART" id="SM00849">
    <property type="entry name" value="Lactamase_B"/>
    <property type="match status" value="1"/>
</dbReference>
<reference evidence="8 9" key="1">
    <citation type="submission" date="2024-03" db="EMBL/GenBank/DDBJ databases">
        <title>Mouse gut bacterial collection (mGBC) of GemPharmatech.</title>
        <authorList>
            <person name="He Y."/>
            <person name="Dong L."/>
            <person name="Wu D."/>
            <person name="Gao X."/>
            <person name="Lin Z."/>
        </authorList>
    </citation>
    <scope>NUCLEOTIDE SEQUENCE [LARGE SCALE GENOMIC DNA]</scope>
    <source>
        <strain evidence="8 9">15-30</strain>
    </source>
</reference>
<evidence type="ECO:0000256" key="5">
    <source>
        <dbReference type="ARBA" id="ARBA00023136"/>
    </source>
</evidence>
<keyword evidence="3 6" id="KW-0812">Transmembrane</keyword>
<keyword evidence="4 6" id="KW-1133">Transmembrane helix</keyword>
<evidence type="ECO:0000313" key="9">
    <source>
        <dbReference type="Proteomes" id="UP001565236"/>
    </source>
</evidence>
<accession>A0ABV4DMX4</accession>
<feature type="transmembrane region" description="Helical" evidence="6">
    <location>
        <begin position="108"/>
        <end position="129"/>
    </location>
</feature>